<proteinExistence type="predicted"/>
<dbReference type="PANTHER" id="PTHR14097:SF9">
    <property type="entry name" value="EPIMERASE, PUTATIVE (AFU_ORTHOLOGUE AFUA_8G07320)-RELATED"/>
    <property type="match status" value="1"/>
</dbReference>
<dbReference type="Gene3D" id="3.40.50.720">
    <property type="entry name" value="NAD(P)-binding Rossmann-like Domain"/>
    <property type="match status" value="1"/>
</dbReference>
<evidence type="ECO:0000313" key="1">
    <source>
        <dbReference type="EMBL" id="RMY86795.1"/>
    </source>
</evidence>
<evidence type="ECO:0008006" key="3">
    <source>
        <dbReference type="Google" id="ProtNLM"/>
    </source>
</evidence>
<protein>
    <recommendedName>
        <fullName evidence="3">NAD(P)-binding domain-containing protein</fullName>
    </recommendedName>
</protein>
<dbReference type="SUPFAM" id="SSF51735">
    <property type="entry name" value="NAD(P)-binding Rossmann-fold domains"/>
    <property type="match status" value="1"/>
</dbReference>
<accession>A0A3M7FD75</accession>
<dbReference type="Proteomes" id="UP000268823">
    <property type="component" value="Unassembled WGS sequence"/>
</dbReference>
<dbReference type="EMBL" id="QWIR01000105">
    <property type="protein sequence ID" value="RMY86795.1"/>
    <property type="molecule type" value="Genomic_DNA"/>
</dbReference>
<dbReference type="InterPro" id="IPR036291">
    <property type="entry name" value="NAD(P)-bd_dom_sf"/>
</dbReference>
<gene>
    <name evidence="1" type="ORF">D0861_05740</name>
</gene>
<name>A0A3M7FD75_HORWE</name>
<dbReference type="PANTHER" id="PTHR14097">
    <property type="entry name" value="OXIDOREDUCTASE HTATIP2"/>
    <property type="match status" value="1"/>
</dbReference>
<dbReference type="VEuPathDB" id="FungiDB:BTJ68_08839"/>
<reference evidence="1 2" key="1">
    <citation type="journal article" date="2018" name="BMC Genomics">
        <title>Genomic evidence for intraspecific hybridization in a clonal and extremely halotolerant yeast.</title>
        <authorList>
            <person name="Gostincar C."/>
            <person name="Stajich J.E."/>
            <person name="Zupancic J."/>
            <person name="Zalar P."/>
            <person name="Gunde-Cimerman N."/>
        </authorList>
    </citation>
    <scope>NUCLEOTIDE SEQUENCE [LARGE SCALE GENOMIC DNA]</scope>
    <source>
        <strain evidence="1 2">EXF-2788</strain>
    </source>
</reference>
<comment type="caution">
    <text evidence="1">The sequence shown here is derived from an EMBL/GenBank/DDBJ whole genome shotgun (WGS) entry which is preliminary data.</text>
</comment>
<dbReference type="OrthoDB" id="3535423at2759"/>
<feature type="non-terminal residue" evidence="1">
    <location>
        <position position="1"/>
    </location>
</feature>
<organism evidence="1 2">
    <name type="scientific">Hortaea werneckii</name>
    <name type="common">Black yeast</name>
    <name type="synonym">Cladosporium werneckii</name>
    <dbReference type="NCBI Taxonomy" id="91943"/>
    <lineage>
        <taxon>Eukaryota</taxon>
        <taxon>Fungi</taxon>
        <taxon>Dikarya</taxon>
        <taxon>Ascomycota</taxon>
        <taxon>Pezizomycotina</taxon>
        <taxon>Dothideomycetes</taxon>
        <taxon>Dothideomycetidae</taxon>
        <taxon>Mycosphaerellales</taxon>
        <taxon>Teratosphaeriaceae</taxon>
        <taxon>Hortaea</taxon>
    </lineage>
</organism>
<dbReference type="AlphaFoldDB" id="A0A3M7FD75"/>
<sequence>AGASFWDTRAAPLQAFHLIFRGSQLLRDQTSLPHIPQTPPAPAEVLIATMKVLLAGATGFVGSEILKQCIAHNYIQRVYCLTRKPLDPKVFKGKNGYKVTEILHDDYESYPNSLLLRLKDEGVEACIWALGGNSIAQYKNVDEARRVGINYPIQCAEALAGEVATALSPQLMPKKKFPFRFIFISSWGAEQDQFRSLWIWNDSRKIKGAAEKGLFDIADASQEVQGHKCFEVVSLRPGQVIAAGDAISTLLWEATVPSIAVDRLAKSAISHALMGTGDEKKRIIENKECLGDDWAQVNTFTF</sequence>
<evidence type="ECO:0000313" key="2">
    <source>
        <dbReference type="Proteomes" id="UP000268823"/>
    </source>
</evidence>